<dbReference type="AlphaFoldDB" id="A0ABD3NNG4"/>
<dbReference type="Proteomes" id="UP001530400">
    <property type="component" value="Unassembled WGS sequence"/>
</dbReference>
<evidence type="ECO:0000256" key="1">
    <source>
        <dbReference type="SAM" id="MobiDB-lite"/>
    </source>
</evidence>
<dbReference type="EMBL" id="JALLPJ020001060">
    <property type="protein sequence ID" value="KAL3777166.1"/>
    <property type="molecule type" value="Genomic_DNA"/>
</dbReference>
<feature type="region of interest" description="Disordered" evidence="1">
    <location>
        <begin position="141"/>
        <end position="167"/>
    </location>
</feature>
<comment type="caution">
    <text evidence="2">The sequence shown here is derived from an EMBL/GenBank/DDBJ whole genome shotgun (WGS) entry which is preliminary data.</text>
</comment>
<protein>
    <submittedName>
        <fullName evidence="2">Uncharacterized protein</fullName>
    </submittedName>
</protein>
<reference evidence="2 3" key="1">
    <citation type="submission" date="2024-10" db="EMBL/GenBank/DDBJ databases">
        <title>Updated reference genomes for cyclostephanoid diatoms.</title>
        <authorList>
            <person name="Roberts W.R."/>
            <person name="Alverson A.J."/>
        </authorList>
    </citation>
    <scope>NUCLEOTIDE SEQUENCE [LARGE SCALE GENOMIC DNA]</scope>
    <source>
        <strain evidence="2 3">AJA010-31</strain>
    </source>
</reference>
<evidence type="ECO:0000313" key="3">
    <source>
        <dbReference type="Proteomes" id="UP001530400"/>
    </source>
</evidence>
<name>A0ABD3NNG4_9STRA</name>
<keyword evidence="3" id="KW-1185">Reference proteome</keyword>
<evidence type="ECO:0000313" key="2">
    <source>
        <dbReference type="EMBL" id="KAL3777166.1"/>
    </source>
</evidence>
<gene>
    <name evidence="2" type="ORF">ACHAWO_003223</name>
</gene>
<accession>A0ABD3NNG4</accession>
<proteinExistence type="predicted"/>
<feature type="compositionally biased region" description="Low complexity" evidence="1">
    <location>
        <begin position="153"/>
        <end position="167"/>
    </location>
</feature>
<sequence>MNTASFHHRVPLGFVCGYPLESGELYSGSMFHPSAANDTLQGRAIQKINNMWGSHHRVHRTGLGDDGKSICIPVCKKKYRPFEFHLKSSRNGHVEIKVERMYGCCSHSNIRKTVIKRHGERKGWEPFGQWSLSKAKAAARREAARLNGGSNVSPSSDTTGYDSSSSSDATISCSRKDIERQQQSWQTLCHDGMCNWKVRGKLDDISSEIENERLG</sequence>
<organism evidence="2 3">
    <name type="scientific">Cyclotella atomus</name>
    <dbReference type="NCBI Taxonomy" id="382360"/>
    <lineage>
        <taxon>Eukaryota</taxon>
        <taxon>Sar</taxon>
        <taxon>Stramenopiles</taxon>
        <taxon>Ochrophyta</taxon>
        <taxon>Bacillariophyta</taxon>
        <taxon>Coscinodiscophyceae</taxon>
        <taxon>Thalassiosirophycidae</taxon>
        <taxon>Stephanodiscales</taxon>
        <taxon>Stephanodiscaceae</taxon>
        <taxon>Cyclotella</taxon>
    </lineage>
</organism>